<sequence>MQIPLAATVIPTVVMKPSANTVASVVLAGASVATAGQGTVGLCMSMAYADGGIYCRENSVGACITDLGDFPAKNKWDLQILWTDDKSIHLLKQSDKDPHTYTQFKDKLYINAARGAVDPIGFTPDNSTLLEGETTWAWSGAYGFILWSPTQDSMDGLPSGGLVTGQGVEWRDVPGYRGLKRAHWNVNKYEETKRSGKDSGGSFGMCYGDYSSKIVQGGSP</sequence>
<dbReference type="Proteomes" id="UP000838763">
    <property type="component" value="Unassembled WGS sequence"/>
</dbReference>
<gene>
    <name evidence="1" type="ORF">PPNO1_LOCUS3132</name>
</gene>
<accession>A0A9P1GZZ9</accession>
<protein>
    <submittedName>
        <fullName evidence="1">Uncharacterized protein</fullName>
    </submittedName>
</protein>
<proteinExistence type="predicted"/>
<name>A0A9P1GZZ9_9PEZI</name>
<reference evidence="1" key="1">
    <citation type="submission" date="2022-11" db="EMBL/GenBank/DDBJ databases">
        <authorList>
            <person name="Scott C."/>
            <person name="Bruce N."/>
        </authorList>
    </citation>
    <scope>NUCLEOTIDE SEQUENCE</scope>
</reference>
<comment type="caution">
    <text evidence="1">The sequence shown here is derived from an EMBL/GenBank/DDBJ whole genome shotgun (WGS) entry which is preliminary data.</text>
</comment>
<dbReference type="AlphaFoldDB" id="A0A9P1GZZ9"/>
<evidence type="ECO:0000313" key="2">
    <source>
        <dbReference type="Proteomes" id="UP000838763"/>
    </source>
</evidence>
<keyword evidence="2" id="KW-1185">Reference proteome</keyword>
<dbReference type="OrthoDB" id="5199392at2759"/>
<dbReference type="EMBL" id="CALLCH030000008">
    <property type="protein sequence ID" value="CAI4213385.1"/>
    <property type="molecule type" value="Genomic_DNA"/>
</dbReference>
<organism evidence="1 2">
    <name type="scientific">Parascedosporium putredinis</name>
    <dbReference type="NCBI Taxonomy" id="1442378"/>
    <lineage>
        <taxon>Eukaryota</taxon>
        <taxon>Fungi</taxon>
        <taxon>Dikarya</taxon>
        <taxon>Ascomycota</taxon>
        <taxon>Pezizomycotina</taxon>
        <taxon>Sordariomycetes</taxon>
        <taxon>Hypocreomycetidae</taxon>
        <taxon>Microascales</taxon>
        <taxon>Microascaceae</taxon>
        <taxon>Parascedosporium</taxon>
    </lineage>
</organism>
<evidence type="ECO:0000313" key="1">
    <source>
        <dbReference type="EMBL" id="CAI4213385.1"/>
    </source>
</evidence>